<proteinExistence type="predicted"/>
<dbReference type="EMBL" id="JANBUN010000594">
    <property type="protein sequence ID" value="KAJ2802597.1"/>
    <property type="molecule type" value="Genomic_DNA"/>
</dbReference>
<organism evidence="1 2">
    <name type="scientific">Coemansia helicoidea</name>
    <dbReference type="NCBI Taxonomy" id="1286919"/>
    <lineage>
        <taxon>Eukaryota</taxon>
        <taxon>Fungi</taxon>
        <taxon>Fungi incertae sedis</taxon>
        <taxon>Zoopagomycota</taxon>
        <taxon>Kickxellomycotina</taxon>
        <taxon>Kickxellomycetes</taxon>
        <taxon>Kickxellales</taxon>
        <taxon>Kickxellaceae</taxon>
        <taxon>Coemansia</taxon>
    </lineage>
</organism>
<gene>
    <name evidence="1" type="ORF">H4R21_002356</name>
</gene>
<comment type="caution">
    <text evidence="1">The sequence shown here is derived from an EMBL/GenBank/DDBJ whole genome shotgun (WGS) entry which is preliminary data.</text>
</comment>
<evidence type="ECO:0000313" key="1">
    <source>
        <dbReference type="EMBL" id="KAJ2802597.1"/>
    </source>
</evidence>
<reference evidence="1" key="1">
    <citation type="submission" date="2022-07" db="EMBL/GenBank/DDBJ databases">
        <title>Phylogenomic reconstructions and comparative analyses of Kickxellomycotina fungi.</title>
        <authorList>
            <person name="Reynolds N.K."/>
            <person name="Stajich J.E."/>
            <person name="Barry K."/>
            <person name="Grigoriev I.V."/>
            <person name="Crous P."/>
            <person name="Smith M.E."/>
        </authorList>
    </citation>
    <scope>NUCLEOTIDE SEQUENCE</scope>
    <source>
        <strain evidence="1">BCRC 34780</strain>
    </source>
</reference>
<sequence>MASETNLFIAVATAIVVLSVALMLVARRFKGVRVAEQERASAEQQQPPRIVLHLRAESQPSKAYNPFSKDELQLLHTVTLADDKVDVLAQRGGAAGPEADALRYATAECSICLLQYAAGDIVRALACGHAYHAQCVDVWLTQRSSRCPICKADARKALGLAPRSGPLCCAAADADDGGRPPHHTVDVAAPQPVRLADS</sequence>
<name>A0ACC1L8J2_9FUNG</name>
<keyword evidence="2" id="KW-1185">Reference proteome</keyword>
<dbReference type="Proteomes" id="UP001140087">
    <property type="component" value="Unassembled WGS sequence"/>
</dbReference>
<evidence type="ECO:0000313" key="2">
    <source>
        <dbReference type="Proteomes" id="UP001140087"/>
    </source>
</evidence>
<accession>A0ACC1L8J2</accession>
<protein>
    <submittedName>
        <fullName evidence="1">Uncharacterized protein</fullName>
    </submittedName>
</protein>